<protein>
    <submittedName>
        <fullName evidence="1">Uncharacterized protein</fullName>
    </submittedName>
</protein>
<organism evidence="1 2">
    <name type="scientific">Dactylosporangium cerinum</name>
    <dbReference type="NCBI Taxonomy" id="1434730"/>
    <lineage>
        <taxon>Bacteria</taxon>
        <taxon>Bacillati</taxon>
        <taxon>Actinomycetota</taxon>
        <taxon>Actinomycetes</taxon>
        <taxon>Micromonosporales</taxon>
        <taxon>Micromonosporaceae</taxon>
        <taxon>Dactylosporangium</taxon>
    </lineage>
</organism>
<comment type="caution">
    <text evidence="1">The sequence shown here is derived from an EMBL/GenBank/DDBJ whole genome shotgun (WGS) entry which is preliminary data.</text>
</comment>
<evidence type="ECO:0000313" key="1">
    <source>
        <dbReference type="EMBL" id="MFC5006010.1"/>
    </source>
</evidence>
<dbReference type="RefSeq" id="WP_380126598.1">
    <property type="nucleotide sequence ID" value="NZ_JBHSIU010000087.1"/>
</dbReference>
<sequence>MVVPFEYVAALNATMKLTTTDHDRPQVVGVARSREIVGSVIVASIQGKDVAAAAAAADKDLTEFLKTDGK</sequence>
<proteinExistence type="predicted"/>
<accession>A0ABV9WEI3</accession>
<evidence type="ECO:0000313" key="2">
    <source>
        <dbReference type="Proteomes" id="UP001595912"/>
    </source>
</evidence>
<reference evidence="2" key="1">
    <citation type="journal article" date="2019" name="Int. J. Syst. Evol. Microbiol.">
        <title>The Global Catalogue of Microorganisms (GCM) 10K type strain sequencing project: providing services to taxonomists for standard genome sequencing and annotation.</title>
        <authorList>
            <consortium name="The Broad Institute Genomics Platform"/>
            <consortium name="The Broad Institute Genome Sequencing Center for Infectious Disease"/>
            <person name="Wu L."/>
            <person name="Ma J."/>
        </authorList>
    </citation>
    <scope>NUCLEOTIDE SEQUENCE [LARGE SCALE GENOMIC DNA]</scope>
    <source>
        <strain evidence="2">CGMCC 4.7152</strain>
    </source>
</reference>
<gene>
    <name evidence="1" type="ORF">ACFPIJ_50335</name>
</gene>
<name>A0ABV9WEI3_9ACTN</name>
<dbReference type="EMBL" id="JBHSIU010000087">
    <property type="protein sequence ID" value="MFC5006010.1"/>
    <property type="molecule type" value="Genomic_DNA"/>
</dbReference>
<dbReference type="Proteomes" id="UP001595912">
    <property type="component" value="Unassembled WGS sequence"/>
</dbReference>
<keyword evidence="2" id="KW-1185">Reference proteome</keyword>